<feature type="compositionally biased region" description="Low complexity" evidence="8">
    <location>
        <begin position="330"/>
        <end position="342"/>
    </location>
</feature>
<evidence type="ECO:0000256" key="7">
    <source>
        <dbReference type="PROSITE-ProRule" id="PRU00042"/>
    </source>
</evidence>
<dbReference type="GO" id="GO:0000785">
    <property type="term" value="C:chromatin"/>
    <property type="evidence" value="ECO:0007669"/>
    <property type="project" value="TreeGrafter"/>
</dbReference>
<dbReference type="GO" id="GO:0006351">
    <property type="term" value="P:DNA-templated transcription"/>
    <property type="evidence" value="ECO:0007669"/>
    <property type="project" value="InterPro"/>
</dbReference>
<dbReference type="InterPro" id="IPR013087">
    <property type="entry name" value="Znf_C2H2_type"/>
</dbReference>
<gene>
    <name evidence="10" type="ORF">J8A68_004655</name>
</gene>
<dbReference type="Pfam" id="PF04082">
    <property type="entry name" value="Fungal_trans"/>
    <property type="match status" value="1"/>
</dbReference>
<feature type="region of interest" description="Disordered" evidence="8">
    <location>
        <begin position="1"/>
        <end position="27"/>
    </location>
</feature>
<dbReference type="PANTHER" id="PTHR40626">
    <property type="entry name" value="MIP31509P"/>
    <property type="match status" value="1"/>
</dbReference>
<dbReference type="OrthoDB" id="1405595at2759"/>
<evidence type="ECO:0000256" key="8">
    <source>
        <dbReference type="SAM" id="MobiDB-lite"/>
    </source>
</evidence>
<feature type="domain" description="C2H2-type" evidence="9">
    <location>
        <begin position="29"/>
        <end position="56"/>
    </location>
</feature>
<accession>A0A8J5Q5H8</accession>
<dbReference type="GO" id="GO:0008270">
    <property type="term" value="F:zinc ion binding"/>
    <property type="evidence" value="ECO:0007669"/>
    <property type="project" value="UniProtKB-KW"/>
</dbReference>
<organism evidence="10 11">
    <name type="scientific">[Candida] subhashii</name>
    <dbReference type="NCBI Taxonomy" id="561895"/>
    <lineage>
        <taxon>Eukaryota</taxon>
        <taxon>Fungi</taxon>
        <taxon>Dikarya</taxon>
        <taxon>Ascomycota</taxon>
        <taxon>Saccharomycotina</taxon>
        <taxon>Pichiomycetes</taxon>
        <taxon>Debaryomycetaceae</taxon>
        <taxon>Spathaspora</taxon>
    </lineage>
</organism>
<feature type="region of interest" description="Disordered" evidence="8">
    <location>
        <begin position="133"/>
        <end position="153"/>
    </location>
</feature>
<evidence type="ECO:0000313" key="10">
    <source>
        <dbReference type="EMBL" id="KAG7661829.1"/>
    </source>
</evidence>
<dbReference type="RefSeq" id="XP_049262062.1">
    <property type="nucleotide sequence ID" value="XM_049408637.1"/>
</dbReference>
<dbReference type="PROSITE" id="PS00028">
    <property type="entry name" value="ZINC_FINGER_C2H2_1"/>
    <property type="match status" value="1"/>
</dbReference>
<dbReference type="Proteomes" id="UP000694255">
    <property type="component" value="Unassembled WGS sequence"/>
</dbReference>
<evidence type="ECO:0000256" key="5">
    <source>
        <dbReference type="ARBA" id="ARBA00022833"/>
    </source>
</evidence>
<feature type="compositionally biased region" description="Pro residues" evidence="8">
    <location>
        <begin position="168"/>
        <end position="178"/>
    </location>
</feature>
<keyword evidence="5" id="KW-0862">Zinc</keyword>
<comment type="subcellular location">
    <subcellularLocation>
        <location evidence="1">Nucleus</location>
    </subcellularLocation>
</comment>
<evidence type="ECO:0000256" key="6">
    <source>
        <dbReference type="ARBA" id="ARBA00023242"/>
    </source>
</evidence>
<keyword evidence="6" id="KW-0539">Nucleus</keyword>
<proteinExistence type="predicted"/>
<feature type="compositionally biased region" description="Basic and acidic residues" evidence="8">
    <location>
        <begin position="133"/>
        <end position="143"/>
    </location>
</feature>
<evidence type="ECO:0000256" key="3">
    <source>
        <dbReference type="ARBA" id="ARBA00022737"/>
    </source>
</evidence>
<feature type="compositionally biased region" description="Polar residues" evidence="8">
    <location>
        <begin position="230"/>
        <end position="241"/>
    </location>
</feature>
<dbReference type="GO" id="GO:0000978">
    <property type="term" value="F:RNA polymerase II cis-regulatory region sequence-specific DNA binding"/>
    <property type="evidence" value="ECO:0007669"/>
    <property type="project" value="InterPro"/>
</dbReference>
<feature type="compositionally biased region" description="Low complexity" evidence="8">
    <location>
        <begin position="699"/>
        <end position="711"/>
    </location>
</feature>
<dbReference type="CDD" id="cd12148">
    <property type="entry name" value="fungal_TF_MHR"/>
    <property type="match status" value="1"/>
</dbReference>
<name>A0A8J5Q5H8_9ASCO</name>
<feature type="region of interest" description="Disordered" evidence="8">
    <location>
        <begin position="300"/>
        <end position="368"/>
    </location>
</feature>
<dbReference type="AlphaFoldDB" id="A0A8J5Q5H8"/>
<keyword evidence="4 7" id="KW-0863">Zinc-finger</keyword>
<dbReference type="EMBL" id="JAGSYN010000195">
    <property type="protein sequence ID" value="KAG7661829.1"/>
    <property type="molecule type" value="Genomic_DNA"/>
</dbReference>
<reference evidence="10 11" key="1">
    <citation type="journal article" date="2021" name="DNA Res.">
        <title>Genome analysis of Candida subhashii reveals its hybrid nature and dual mitochondrial genome conformations.</title>
        <authorList>
            <person name="Mixao V."/>
            <person name="Hegedusova E."/>
            <person name="Saus E."/>
            <person name="Pryszcz L.P."/>
            <person name="Cillingova A."/>
            <person name="Nosek J."/>
            <person name="Gabaldon T."/>
        </authorList>
    </citation>
    <scope>NUCLEOTIDE SEQUENCE [LARGE SCALE GENOMIC DNA]</scope>
    <source>
        <strain evidence="10 11">CBS 10753</strain>
    </source>
</reference>
<dbReference type="SMART" id="SM00355">
    <property type="entry name" value="ZnF_C2H2"/>
    <property type="match status" value="2"/>
</dbReference>
<comment type="caution">
    <text evidence="10">The sequence shown here is derived from an EMBL/GenBank/DDBJ whole genome shotgun (WGS) entry which is preliminary data.</text>
</comment>
<evidence type="ECO:0000259" key="9">
    <source>
        <dbReference type="PROSITE" id="PS50157"/>
    </source>
</evidence>
<evidence type="ECO:0000256" key="1">
    <source>
        <dbReference type="ARBA" id="ARBA00004123"/>
    </source>
</evidence>
<keyword evidence="2" id="KW-0479">Metal-binding</keyword>
<dbReference type="PANTHER" id="PTHR40626:SF11">
    <property type="entry name" value="ZINC FINGER PROTEIN YPR022C"/>
    <property type="match status" value="1"/>
</dbReference>
<dbReference type="GeneID" id="73471455"/>
<feature type="region of interest" description="Disordered" evidence="8">
    <location>
        <begin position="428"/>
        <end position="453"/>
    </location>
</feature>
<sequence length="1228" mass="139778">MAQQSTSIDESRSSTRPPPRKKKRTLGTFPCQHCDKVFSRSDHLARHNLNHEPKEVFTCEFQLSNGKICSKTFVRKDLKERHYRRHLEMGDGHSSRQNSETDEEGMMTISTMGTSGMASSSSDSIGRTIRRDSEFTGDEKPSTVEEVNDLQYPSHRAKMDPNLIQIIPPQPQPQPRQPPAMMGPLSHPPPMHSATSSLHSTPHIIEPSPIGSMSSVPPQPQIPEMPQQHVPPQQTYPNQPINHLFPAQPTASHQRQPTPLSQFQMYPVQEQSPFNQSQNLNDLYKAYGAPTGQTQNDILSWLFTDSPPNPTKSEKSDSGFQQPPPPQPVLPQTVQPAPAASPRLPPPPSQQFLGRTPGMLPPTPLGFPTPYTESQFMQTQLSNPSNFPVDPGFNNNSISGNYGFQDVNIFQNDDNPLDEIFLRAALPSDPRGNLMPPGQQQSGQDSGGGNNNNLARAQYASYLSLNTASSTSPTNTNESNTSPYYCPDVENGLDPFEAKLIHHAEKCNLEKNPHYFIDCLLLDSILKCLGGSISREMISEIFKPETDRYTIEDRLSYYISIYWTIFHPQFMILHRPSFDTKDCDPLLVISMILIGSVYSCPDIAESLGQTHQKSPEFKFTLLISKPLRFAIFQHDEFKSPVQVWILQSLAMLEWIEKNFLNRRMHERGHVHHGTMVQLLRRSPALGGNPAVMKGGRNGGRSNAGSGSNTSAGEEDMEGVVEVVDPKEMEKNSDAELFWKWRDSESMKRITFMIFYVDIIDYVKFRHNPAIMFYQLQLLNLPCDDEYLWESKEINGSFKKLVKRQKKLQSDLKKLNSQSNTSIKIRNGESFLNVLKKLLKPYKDSDFKIQSKLSIFTRKILLAGLVSILYQMQQTDLQNSSSLLTSNGIITTNKSKVWKEILIKAFDNWNYSIMQYYYSNHSNLSNSKISIYNDLHNLEVPLPMYYLVQIIGLSDINHYDIAIFGGSPANQSVRATMKDHYIVQRKLSNIWGGNISHHKNKNINELTNLRSVVHCYLLLWQLMLSPVDPDDHDGLSVNQGGFLNWNSNADYYDCMYAISIATLVLWCYCFTKCGRESERFGEIEKETEEDDEDVMYSTQVRLNQKQYSELRQYCAEDGYQYLNRVRQEFLTNLRKFNLHKQFNLHSLKSSDENTKISANEMLAKYCDLLPQISNKQNISGLCFLIGTKLMTSQWEIIRENAKLILNCGFRSIGKKNILCLDLFDNEFND</sequence>
<dbReference type="InterPro" id="IPR051059">
    <property type="entry name" value="VerF-like"/>
</dbReference>
<feature type="region of interest" description="Disordered" evidence="8">
    <location>
        <begin position="167"/>
        <end position="257"/>
    </location>
</feature>
<feature type="region of interest" description="Disordered" evidence="8">
    <location>
        <begin position="686"/>
        <end position="716"/>
    </location>
</feature>
<protein>
    <recommendedName>
        <fullName evidence="9">C2H2-type domain-containing protein</fullName>
    </recommendedName>
</protein>
<evidence type="ECO:0000256" key="4">
    <source>
        <dbReference type="ARBA" id="ARBA00022771"/>
    </source>
</evidence>
<dbReference type="PROSITE" id="PS50157">
    <property type="entry name" value="ZINC_FINGER_C2H2_2"/>
    <property type="match status" value="1"/>
</dbReference>
<dbReference type="GO" id="GO:0000981">
    <property type="term" value="F:DNA-binding transcription factor activity, RNA polymerase II-specific"/>
    <property type="evidence" value="ECO:0007669"/>
    <property type="project" value="InterPro"/>
</dbReference>
<dbReference type="GO" id="GO:0005634">
    <property type="term" value="C:nucleus"/>
    <property type="evidence" value="ECO:0007669"/>
    <property type="project" value="UniProtKB-SubCell"/>
</dbReference>
<keyword evidence="11" id="KW-1185">Reference proteome</keyword>
<keyword evidence="3" id="KW-0677">Repeat</keyword>
<evidence type="ECO:0000313" key="11">
    <source>
        <dbReference type="Proteomes" id="UP000694255"/>
    </source>
</evidence>
<evidence type="ECO:0000256" key="2">
    <source>
        <dbReference type="ARBA" id="ARBA00022723"/>
    </source>
</evidence>
<dbReference type="InterPro" id="IPR007219">
    <property type="entry name" value="XnlR_reg_dom"/>
</dbReference>